<dbReference type="InterPro" id="IPR014937">
    <property type="entry name" value="DUF1810"/>
</dbReference>
<dbReference type="Pfam" id="PF08837">
    <property type="entry name" value="DUF1810"/>
    <property type="match status" value="1"/>
</dbReference>
<proteinExistence type="predicted"/>
<dbReference type="Proteomes" id="UP000554520">
    <property type="component" value="Unassembled WGS sequence"/>
</dbReference>
<evidence type="ECO:0000313" key="1">
    <source>
        <dbReference type="EMBL" id="MBB3148885.1"/>
    </source>
</evidence>
<comment type="caution">
    <text evidence="1">The sequence shown here is derived from an EMBL/GenBank/DDBJ whole genome shotgun (WGS) entry which is preliminary data.</text>
</comment>
<reference evidence="1 2" key="1">
    <citation type="submission" date="2020-08" db="EMBL/GenBank/DDBJ databases">
        <title>Genomic Encyclopedia of Type Strains, Phase III (KMG-III): the genomes of soil and plant-associated and newly described type strains.</title>
        <authorList>
            <person name="Whitman W."/>
        </authorList>
    </citation>
    <scope>NUCLEOTIDE SEQUENCE [LARGE SCALE GENOMIC DNA]</scope>
    <source>
        <strain evidence="1 2">CECT 7015</strain>
    </source>
</reference>
<accession>A0A839UG24</accession>
<gene>
    <name evidence="1" type="ORF">FHS21_005333</name>
</gene>
<protein>
    <submittedName>
        <fullName evidence="1">Uncharacterized protein (DUF1810 family)</fullName>
    </submittedName>
</protein>
<name>A0A839UG24_9HYPH</name>
<evidence type="ECO:0000313" key="2">
    <source>
        <dbReference type="Proteomes" id="UP000554520"/>
    </source>
</evidence>
<sequence>MAIAGVEKLDQEVATHGVMTEATEFDLERFVQAQEPLFERVLEELRSGQKRSHWMWFVFPQLKNLGHSSMAQFYGIASLEEARAYLGHRLLGNRLVICTETLLTHTDMPLNRILGSPDDLKFCSSMTLFSLASSDAVVFKRALDQFCDGRMDKRSLAILGF</sequence>
<organism evidence="1 2">
    <name type="scientific">Phyllobacterium trifolii</name>
    <dbReference type="NCBI Taxonomy" id="300193"/>
    <lineage>
        <taxon>Bacteria</taxon>
        <taxon>Pseudomonadati</taxon>
        <taxon>Pseudomonadota</taxon>
        <taxon>Alphaproteobacteria</taxon>
        <taxon>Hyphomicrobiales</taxon>
        <taxon>Phyllobacteriaceae</taxon>
        <taxon>Phyllobacterium</taxon>
    </lineage>
</organism>
<dbReference type="SUPFAM" id="SSF140736">
    <property type="entry name" value="Rv1873-like"/>
    <property type="match status" value="1"/>
</dbReference>
<dbReference type="Gene3D" id="1.25.40.380">
    <property type="entry name" value="Protein of unknown function DUF1810"/>
    <property type="match status" value="1"/>
</dbReference>
<keyword evidence="2" id="KW-1185">Reference proteome</keyword>
<dbReference type="PIRSF" id="PIRSF008546">
    <property type="entry name" value="UCP008546"/>
    <property type="match status" value="1"/>
</dbReference>
<dbReference type="AlphaFoldDB" id="A0A839UG24"/>
<dbReference type="EMBL" id="JACHXN010000024">
    <property type="protein sequence ID" value="MBB3148885.1"/>
    <property type="molecule type" value="Genomic_DNA"/>
</dbReference>
<dbReference type="InterPro" id="IPR036287">
    <property type="entry name" value="Rv1873-like_sf"/>
</dbReference>